<evidence type="ECO:0000313" key="2">
    <source>
        <dbReference type="EMBL" id="MFD1644265.1"/>
    </source>
</evidence>
<accession>A0ABD6DD77</accession>
<sequence>MASTPPRRRLLGSVAASIALLGGCLGDSGGDDSPPNLGAVELRNSHDRAHDVRVTVVDDGETLYERTVSLDAASDGEVAGRVLTGGFTAAEDGLTVEYSVDGGERERVRTTDLGDEPCYVLLIRIGDGGGVSTFTTTGYECETTQNGRIRS</sequence>
<dbReference type="EMBL" id="JBHUDO010000001">
    <property type="protein sequence ID" value="MFD1644265.1"/>
    <property type="molecule type" value="Genomic_DNA"/>
</dbReference>
<protein>
    <recommendedName>
        <fullName evidence="1">Ig-like domain-containing protein</fullName>
    </recommendedName>
</protein>
<dbReference type="Proteomes" id="UP001597034">
    <property type="component" value="Unassembled WGS sequence"/>
</dbReference>
<proteinExistence type="predicted"/>
<evidence type="ECO:0000259" key="1">
    <source>
        <dbReference type="Pfam" id="PF25942"/>
    </source>
</evidence>
<dbReference type="InterPro" id="IPR058929">
    <property type="entry name" value="Ig_halo"/>
</dbReference>
<name>A0ABD6DD77_9EURY</name>
<evidence type="ECO:0000313" key="3">
    <source>
        <dbReference type="Proteomes" id="UP001597034"/>
    </source>
</evidence>
<feature type="domain" description="Ig-like" evidence="1">
    <location>
        <begin position="48"/>
        <end position="134"/>
    </location>
</feature>
<dbReference type="Pfam" id="PF25942">
    <property type="entry name" value="Ig_halo"/>
    <property type="match status" value="1"/>
</dbReference>
<keyword evidence="3" id="KW-1185">Reference proteome</keyword>
<dbReference type="AlphaFoldDB" id="A0ABD6DD77"/>
<dbReference type="PROSITE" id="PS51257">
    <property type="entry name" value="PROKAR_LIPOPROTEIN"/>
    <property type="match status" value="1"/>
</dbReference>
<reference evidence="2 3" key="1">
    <citation type="journal article" date="2019" name="Int. J. Syst. Evol. Microbiol.">
        <title>The Global Catalogue of Microorganisms (GCM) 10K type strain sequencing project: providing services to taxonomists for standard genome sequencing and annotation.</title>
        <authorList>
            <consortium name="The Broad Institute Genomics Platform"/>
            <consortium name="The Broad Institute Genome Sequencing Center for Infectious Disease"/>
            <person name="Wu L."/>
            <person name="Ma J."/>
        </authorList>
    </citation>
    <scope>NUCLEOTIDE SEQUENCE [LARGE SCALE GENOMIC DNA]</scope>
    <source>
        <strain evidence="2 3">CGMCC 1.10390</strain>
    </source>
</reference>
<dbReference type="RefSeq" id="WP_256399544.1">
    <property type="nucleotide sequence ID" value="NZ_JANHJR010000002.1"/>
</dbReference>
<gene>
    <name evidence="2" type="ORF">ACFSBL_01065</name>
</gene>
<organism evidence="2 3">
    <name type="scientific">Haloarchaeobius litoreus</name>
    <dbReference type="NCBI Taxonomy" id="755306"/>
    <lineage>
        <taxon>Archaea</taxon>
        <taxon>Methanobacteriati</taxon>
        <taxon>Methanobacteriota</taxon>
        <taxon>Stenosarchaea group</taxon>
        <taxon>Halobacteria</taxon>
        <taxon>Halobacteriales</taxon>
        <taxon>Halorubellaceae</taxon>
        <taxon>Haloarchaeobius</taxon>
    </lineage>
</organism>
<comment type="caution">
    <text evidence="2">The sequence shown here is derived from an EMBL/GenBank/DDBJ whole genome shotgun (WGS) entry which is preliminary data.</text>
</comment>